<accession>A0A7Y6RAZ9</accession>
<dbReference type="Gene3D" id="2.40.160.170">
    <property type="match status" value="1"/>
</dbReference>
<comment type="caution">
    <text evidence="1">The sequence shown here is derived from an EMBL/GenBank/DDBJ whole genome shotgun (WGS) entry which is preliminary data.</text>
</comment>
<protein>
    <recommendedName>
        <fullName evidence="3">Outer membrane protein</fullName>
    </recommendedName>
</protein>
<organism evidence="1 2">
    <name type="scientific">Vreelandella maris</name>
    <dbReference type="NCBI Taxonomy" id="2729617"/>
    <lineage>
        <taxon>Bacteria</taxon>
        <taxon>Pseudomonadati</taxon>
        <taxon>Pseudomonadota</taxon>
        <taxon>Gammaproteobacteria</taxon>
        <taxon>Oceanospirillales</taxon>
        <taxon>Halomonadaceae</taxon>
        <taxon>Vreelandella</taxon>
    </lineage>
</organism>
<proteinExistence type="predicted"/>
<dbReference type="EMBL" id="JABWCV010000005">
    <property type="protein sequence ID" value="NVF13670.1"/>
    <property type="molecule type" value="Genomic_DNA"/>
</dbReference>
<reference evidence="1 2" key="1">
    <citation type="submission" date="2020-06" db="EMBL/GenBank/DDBJ databases">
        <title>Halomonas sp. QX-1 draft genome sequence.</title>
        <authorList>
            <person name="Qiu X."/>
        </authorList>
    </citation>
    <scope>NUCLEOTIDE SEQUENCE [LARGE SCALE GENOMIC DNA]</scope>
    <source>
        <strain evidence="1 2">QX-1</strain>
    </source>
</reference>
<evidence type="ECO:0000313" key="1">
    <source>
        <dbReference type="EMBL" id="NVF13670.1"/>
    </source>
</evidence>
<evidence type="ECO:0000313" key="2">
    <source>
        <dbReference type="Proteomes" id="UP000589984"/>
    </source>
</evidence>
<keyword evidence="2" id="KW-1185">Reference proteome</keyword>
<name>A0A7Y6RAZ9_9GAMM</name>
<dbReference type="Proteomes" id="UP000589984">
    <property type="component" value="Unassembled WGS sequence"/>
</dbReference>
<gene>
    <name evidence="1" type="ORF">HUO07_05735</name>
</gene>
<sequence length="192" mass="20898">MAGTTGFGADASWRFHENLAVTARYTNGLDFDTDFEEDDVTYNADFEMKASSVKMDYFPFGGRFFLSAGIMMPDIEANVVGTPDDGSTYEFNNRPYTAAEIGSVVGSATVSDGTQPYVGLGWRSSHQSGLSFFSEFGVVATNVDVSLSTTRNLEAANPQLQQDIRAEEQSLEDDIDKLPVFPVAVLGVSYTF</sequence>
<dbReference type="AlphaFoldDB" id="A0A7Y6RAZ9"/>
<evidence type="ECO:0008006" key="3">
    <source>
        <dbReference type="Google" id="ProtNLM"/>
    </source>
</evidence>